<accession>A0A8S3T5F4</accession>
<comment type="caution">
    <text evidence="12">The sequence shown here is derived from an EMBL/GenBank/DDBJ whole genome shotgun (WGS) entry which is preliminary data.</text>
</comment>
<comment type="similarity">
    <text evidence="2 10">Belongs to the mitochondrial carrier (TC 2.A.29) family.</text>
</comment>
<dbReference type="PANTHER" id="PTHR45624">
    <property type="entry name" value="MITOCHONDRIAL BASIC AMINO ACIDS TRANSPORTER-RELATED"/>
    <property type="match status" value="1"/>
</dbReference>
<sequence length="409" mass="46286">MIYVRLVPTTLNQYSKPTETLFNPEREQSMKQKNALDIPETSLEQSVAIFLNTEFEYDVIYDVCKKLKNNKSTGLDKVSYEHVKYGRKPLQKPLCALFKTFITVDWKSNVIITLFKVGNKDITDPNLFRGASGLVLGHPFDTTKVQLQTQHHGSRYKGLVDAVKSISHQSLNKGFFRGMSYPLFSYGVVNSIFFGVYGNSLKWLDRHESNKKSSYLNIYLAGCIGGAAQLVALVPVDLVKVVLQSQIPHDTTGLTVDNARYFKGPTECAIHIYKTSGILGFYKGLIPNAWRDIPSYGIYSLTYESLRQTMIQYGWTDSKGIIAELIAGGCAGTLTWFSIMPFDVIKSRYQADLKREYKGILDCVYKSYRQEGITVFYRGCLVTCLRAFPVNAVIFLVYSKTLSYLETNF</sequence>
<evidence type="ECO:0000256" key="11">
    <source>
        <dbReference type="SAM" id="Phobius"/>
    </source>
</evidence>
<keyword evidence="6 11" id="KW-1133">Transmembrane helix</keyword>
<evidence type="ECO:0000256" key="5">
    <source>
        <dbReference type="ARBA" id="ARBA00022737"/>
    </source>
</evidence>
<keyword evidence="3 10" id="KW-0813">Transport</keyword>
<evidence type="ECO:0000256" key="8">
    <source>
        <dbReference type="ARBA" id="ARBA00023136"/>
    </source>
</evidence>
<evidence type="ECO:0000256" key="6">
    <source>
        <dbReference type="ARBA" id="ARBA00022989"/>
    </source>
</evidence>
<evidence type="ECO:0000256" key="4">
    <source>
        <dbReference type="ARBA" id="ARBA00022692"/>
    </source>
</evidence>
<keyword evidence="13" id="KW-1185">Reference proteome</keyword>
<evidence type="ECO:0000313" key="12">
    <source>
        <dbReference type="EMBL" id="CAG2228638.1"/>
    </source>
</evidence>
<keyword evidence="8 9" id="KW-0472">Membrane</keyword>
<dbReference type="Pfam" id="PF00153">
    <property type="entry name" value="Mito_carr"/>
    <property type="match status" value="3"/>
</dbReference>
<dbReference type="InterPro" id="IPR023395">
    <property type="entry name" value="MCP_dom_sf"/>
</dbReference>
<proteinExistence type="inferred from homology"/>
<dbReference type="Proteomes" id="UP000683360">
    <property type="component" value="Unassembled WGS sequence"/>
</dbReference>
<evidence type="ECO:0000256" key="3">
    <source>
        <dbReference type="ARBA" id="ARBA00022448"/>
    </source>
</evidence>
<evidence type="ECO:0000256" key="9">
    <source>
        <dbReference type="PROSITE-ProRule" id="PRU00282"/>
    </source>
</evidence>
<keyword evidence="7" id="KW-0496">Mitochondrion</keyword>
<feature type="transmembrane region" description="Helical" evidence="11">
    <location>
        <begin position="218"/>
        <end position="239"/>
    </location>
</feature>
<evidence type="ECO:0000313" key="13">
    <source>
        <dbReference type="Proteomes" id="UP000683360"/>
    </source>
</evidence>
<reference evidence="12" key="1">
    <citation type="submission" date="2021-03" db="EMBL/GenBank/DDBJ databases">
        <authorList>
            <person name="Bekaert M."/>
        </authorList>
    </citation>
    <scope>NUCLEOTIDE SEQUENCE</scope>
</reference>
<dbReference type="GO" id="GO:0022857">
    <property type="term" value="F:transmembrane transporter activity"/>
    <property type="evidence" value="ECO:0007669"/>
    <property type="project" value="TreeGrafter"/>
</dbReference>
<feature type="transmembrane region" description="Helical" evidence="11">
    <location>
        <begin position="179"/>
        <end position="198"/>
    </location>
</feature>
<feature type="transmembrane region" description="Helical" evidence="11">
    <location>
        <begin position="375"/>
        <end position="398"/>
    </location>
</feature>
<dbReference type="GO" id="GO:0031966">
    <property type="term" value="C:mitochondrial membrane"/>
    <property type="evidence" value="ECO:0007669"/>
    <property type="project" value="UniProtKB-SubCell"/>
</dbReference>
<dbReference type="SUPFAM" id="SSF103506">
    <property type="entry name" value="Mitochondrial carrier"/>
    <property type="match status" value="1"/>
</dbReference>
<comment type="subcellular location">
    <subcellularLocation>
        <location evidence="1">Mitochondrion membrane</location>
        <topology evidence="1">Multi-pass membrane protein</topology>
    </subcellularLocation>
</comment>
<dbReference type="EMBL" id="CAJPWZ010001999">
    <property type="protein sequence ID" value="CAG2228638.1"/>
    <property type="molecule type" value="Genomic_DNA"/>
</dbReference>
<name>A0A8S3T5F4_MYTED</name>
<dbReference type="Gene3D" id="1.50.40.10">
    <property type="entry name" value="Mitochondrial carrier domain"/>
    <property type="match status" value="1"/>
</dbReference>
<protein>
    <submittedName>
        <fullName evidence="12">SLC25A45_47</fullName>
    </submittedName>
</protein>
<gene>
    <name evidence="12" type="ORF">MEDL_41587</name>
</gene>
<organism evidence="12 13">
    <name type="scientific">Mytilus edulis</name>
    <name type="common">Blue mussel</name>
    <dbReference type="NCBI Taxonomy" id="6550"/>
    <lineage>
        <taxon>Eukaryota</taxon>
        <taxon>Metazoa</taxon>
        <taxon>Spiralia</taxon>
        <taxon>Lophotrochozoa</taxon>
        <taxon>Mollusca</taxon>
        <taxon>Bivalvia</taxon>
        <taxon>Autobranchia</taxon>
        <taxon>Pteriomorphia</taxon>
        <taxon>Mytilida</taxon>
        <taxon>Mytiloidea</taxon>
        <taxon>Mytilidae</taxon>
        <taxon>Mytilinae</taxon>
        <taxon>Mytilus</taxon>
    </lineage>
</organism>
<evidence type="ECO:0000256" key="10">
    <source>
        <dbReference type="RuleBase" id="RU000488"/>
    </source>
</evidence>
<keyword evidence="4 9" id="KW-0812">Transmembrane</keyword>
<dbReference type="InterPro" id="IPR050567">
    <property type="entry name" value="Mitochondrial_Carrier"/>
</dbReference>
<dbReference type="OrthoDB" id="193856at2759"/>
<feature type="repeat" description="Solcar" evidence="9">
    <location>
        <begin position="319"/>
        <end position="404"/>
    </location>
</feature>
<dbReference type="PANTHER" id="PTHR45624:SF10">
    <property type="entry name" value="SLC (SOLUTE CARRIER) HOMOLOG"/>
    <property type="match status" value="1"/>
</dbReference>
<evidence type="ECO:0000256" key="7">
    <source>
        <dbReference type="ARBA" id="ARBA00023128"/>
    </source>
</evidence>
<evidence type="ECO:0000256" key="2">
    <source>
        <dbReference type="ARBA" id="ARBA00006375"/>
    </source>
</evidence>
<dbReference type="AlphaFoldDB" id="A0A8S3T5F4"/>
<dbReference type="InterPro" id="IPR018108">
    <property type="entry name" value="MCP_transmembrane"/>
</dbReference>
<feature type="repeat" description="Solcar" evidence="9">
    <location>
        <begin position="124"/>
        <end position="203"/>
    </location>
</feature>
<feature type="repeat" description="Solcar" evidence="9">
    <location>
        <begin position="213"/>
        <end position="309"/>
    </location>
</feature>
<keyword evidence="5" id="KW-0677">Repeat</keyword>
<dbReference type="PROSITE" id="PS50920">
    <property type="entry name" value="SOLCAR"/>
    <property type="match status" value="3"/>
</dbReference>
<evidence type="ECO:0000256" key="1">
    <source>
        <dbReference type="ARBA" id="ARBA00004225"/>
    </source>
</evidence>